<gene>
    <name evidence="1" type="ORF">J2753_001490</name>
</gene>
<organism evidence="1 2">
    <name type="scientific">Halolamina salifodinae</name>
    <dbReference type="NCBI Taxonomy" id="1202767"/>
    <lineage>
        <taxon>Archaea</taxon>
        <taxon>Methanobacteriati</taxon>
        <taxon>Methanobacteriota</taxon>
        <taxon>Stenosarchaea group</taxon>
        <taxon>Halobacteria</taxon>
        <taxon>Halobacteriales</taxon>
        <taxon>Haloferacaceae</taxon>
    </lineage>
</organism>
<accession>A0A8T4GXS8</accession>
<dbReference type="RefSeq" id="WP_209491282.1">
    <property type="nucleotide sequence ID" value="NZ_JAGGLC010000003.1"/>
</dbReference>
<protein>
    <submittedName>
        <fullName evidence="1">Uncharacterized protein</fullName>
    </submittedName>
</protein>
<evidence type="ECO:0000313" key="1">
    <source>
        <dbReference type="EMBL" id="MBP1986992.1"/>
    </source>
</evidence>
<name>A0A8T4GXS8_9EURY</name>
<dbReference type="AlphaFoldDB" id="A0A8T4GXS8"/>
<reference evidence="1" key="1">
    <citation type="submission" date="2021-03" db="EMBL/GenBank/DDBJ databases">
        <title>Genomic Encyclopedia of Type Strains, Phase IV (KMG-IV): sequencing the most valuable type-strain genomes for metagenomic binning, comparative biology and taxonomic classification.</title>
        <authorList>
            <person name="Goeker M."/>
        </authorList>
    </citation>
    <scope>NUCLEOTIDE SEQUENCE</scope>
    <source>
        <strain evidence="1">DSM 26232</strain>
    </source>
</reference>
<proteinExistence type="predicted"/>
<keyword evidence="2" id="KW-1185">Reference proteome</keyword>
<sequence>MIGYKQKYLQPDVIESELEEVFGIDWSDVIQITGYKHGNNPPLFKLDDGLASYPEGFVFETEELFIFWLTPEVETGISTHLCKEDGVSRSDVRKWIRSDDVEQNREEMEAIAEQQVVGIQLVPESSVGNDGDYDDG</sequence>
<dbReference type="Proteomes" id="UP000823736">
    <property type="component" value="Unassembled WGS sequence"/>
</dbReference>
<dbReference type="EMBL" id="JAGGLC010000003">
    <property type="protein sequence ID" value="MBP1986992.1"/>
    <property type="molecule type" value="Genomic_DNA"/>
</dbReference>
<comment type="caution">
    <text evidence="1">The sequence shown here is derived from an EMBL/GenBank/DDBJ whole genome shotgun (WGS) entry which is preliminary data.</text>
</comment>
<evidence type="ECO:0000313" key="2">
    <source>
        <dbReference type="Proteomes" id="UP000823736"/>
    </source>
</evidence>